<dbReference type="EMBL" id="OX459947">
    <property type="protein sequence ID" value="CAI9153754.1"/>
    <property type="molecule type" value="Genomic_DNA"/>
</dbReference>
<proteinExistence type="predicted"/>
<accession>A0ABN8XWK3</accession>
<sequence>MDITDTPKTFITDCQVIAINSNKLIIPNEGSQMKTLNDDQSPYGGQMTFSGVQTTYLGQIKTLNDEDTLYGVYMMPSLLYPRILYVSSPHLIQRQCLEMQKWNPKTQKCPL</sequence>
<dbReference type="Proteomes" id="UP001176941">
    <property type="component" value="Chromosome 11"/>
</dbReference>
<protein>
    <submittedName>
        <fullName evidence="1">Uncharacterized protein</fullName>
    </submittedName>
</protein>
<reference evidence="1" key="1">
    <citation type="submission" date="2023-04" db="EMBL/GenBank/DDBJ databases">
        <authorList>
            <consortium name="ELIXIR-Norway"/>
        </authorList>
    </citation>
    <scope>NUCLEOTIDE SEQUENCE [LARGE SCALE GENOMIC DNA]</scope>
</reference>
<evidence type="ECO:0000313" key="2">
    <source>
        <dbReference type="Proteomes" id="UP001176941"/>
    </source>
</evidence>
<organism evidence="1 2">
    <name type="scientific">Rangifer tarandus platyrhynchus</name>
    <name type="common">Svalbard reindeer</name>
    <dbReference type="NCBI Taxonomy" id="3082113"/>
    <lineage>
        <taxon>Eukaryota</taxon>
        <taxon>Metazoa</taxon>
        <taxon>Chordata</taxon>
        <taxon>Craniata</taxon>
        <taxon>Vertebrata</taxon>
        <taxon>Euteleostomi</taxon>
        <taxon>Mammalia</taxon>
        <taxon>Eutheria</taxon>
        <taxon>Laurasiatheria</taxon>
        <taxon>Artiodactyla</taxon>
        <taxon>Ruminantia</taxon>
        <taxon>Pecora</taxon>
        <taxon>Cervidae</taxon>
        <taxon>Odocoileinae</taxon>
        <taxon>Rangifer</taxon>
    </lineage>
</organism>
<keyword evidence="2" id="KW-1185">Reference proteome</keyword>
<evidence type="ECO:0000313" key="1">
    <source>
        <dbReference type="EMBL" id="CAI9153754.1"/>
    </source>
</evidence>
<name>A0ABN8XWK3_RANTA</name>
<gene>
    <name evidence="1" type="ORF">MRATA1EN1_LOCUS2716</name>
</gene>